<gene>
    <name evidence="2" type="ORF">PIB30_075258</name>
</gene>
<sequence length="92" mass="9741">MALLYDLLYLLAPAKLLFLPLGRMAVYEGCASAYVLVLLVGDPRCAGLVLPPLILPPLQETELYTAGLVVCTATFSSLDGSSTCFNASFIGI</sequence>
<dbReference type="EMBL" id="JASCZI010272815">
    <property type="protein sequence ID" value="MED6223570.1"/>
    <property type="molecule type" value="Genomic_DNA"/>
</dbReference>
<protein>
    <recommendedName>
        <fullName evidence="4">Secreted protein</fullName>
    </recommendedName>
</protein>
<organism evidence="2 3">
    <name type="scientific">Stylosanthes scabra</name>
    <dbReference type="NCBI Taxonomy" id="79078"/>
    <lineage>
        <taxon>Eukaryota</taxon>
        <taxon>Viridiplantae</taxon>
        <taxon>Streptophyta</taxon>
        <taxon>Embryophyta</taxon>
        <taxon>Tracheophyta</taxon>
        <taxon>Spermatophyta</taxon>
        <taxon>Magnoliopsida</taxon>
        <taxon>eudicotyledons</taxon>
        <taxon>Gunneridae</taxon>
        <taxon>Pentapetalae</taxon>
        <taxon>rosids</taxon>
        <taxon>fabids</taxon>
        <taxon>Fabales</taxon>
        <taxon>Fabaceae</taxon>
        <taxon>Papilionoideae</taxon>
        <taxon>50 kb inversion clade</taxon>
        <taxon>dalbergioids sensu lato</taxon>
        <taxon>Dalbergieae</taxon>
        <taxon>Pterocarpus clade</taxon>
        <taxon>Stylosanthes</taxon>
    </lineage>
</organism>
<name>A0ABU6ZNT5_9FABA</name>
<feature type="chain" id="PRO_5045569897" description="Secreted protein" evidence="1">
    <location>
        <begin position="17"/>
        <end position="92"/>
    </location>
</feature>
<dbReference type="Proteomes" id="UP001341840">
    <property type="component" value="Unassembled WGS sequence"/>
</dbReference>
<keyword evidence="3" id="KW-1185">Reference proteome</keyword>
<evidence type="ECO:0008006" key="4">
    <source>
        <dbReference type="Google" id="ProtNLM"/>
    </source>
</evidence>
<evidence type="ECO:0000313" key="3">
    <source>
        <dbReference type="Proteomes" id="UP001341840"/>
    </source>
</evidence>
<proteinExistence type="predicted"/>
<evidence type="ECO:0000256" key="1">
    <source>
        <dbReference type="SAM" id="SignalP"/>
    </source>
</evidence>
<feature type="signal peptide" evidence="1">
    <location>
        <begin position="1"/>
        <end position="16"/>
    </location>
</feature>
<reference evidence="2 3" key="1">
    <citation type="journal article" date="2023" name="Plants (Basel)">
        <title>Bridging the Gap: Combining Genomics and Transcriptomics Approaches to Understand Stylosanthes scabra, an Orphan Legume from the Brazilian Caatinga.</title>
        <authorList>
            <person name="Ferreira-Neto J.R.C."/>
            <person name="da Silva M.D."/>
            <person name="Binneck E."/>
            <person name="de Melo N.F."/>
            <person name="da Silva R.H."/>
            <person name="de Melo A.L.T.M."/>
            <person name="Pandolfi V."/>
            <person name="Bustamante F.O."/>
            <person name="Brasileiro-Vidal A.C."/>
            <person name="Benko-Iseppon A.M."/>
        </authorList>
    </citation>
    <scope>NUCLEOTIDE SEQUENCE [LARGE SCALE GENOMIC DNA]</scope>
    <source>
        <tissue evidence="2">Leaves</tissue>
    </source>
</reference>
<comment type="caution">
    <text evidence="2">The sequence shown here is derived from an EMBL/GenBank/DDBJ whole genome shotgun (WGS) entry which is preliminary data.</text>
</comment>
<keyword evidence="1" id="KW-0732">Signal</keyword>
<evidence type="ECO:0000313" key="2">
    <source>
        <dbReference type="EMBL" id="MED6223570.1"/>
    </source>
</evidence>
<accession>A0ABU6ZNT5</accession>